<feature type="domain" description="FecR N-terminal" evidence="2">
    <location>
        <begin position="21"/>
        <end position="63"/>
    </location>
</feature>
<evidence type="ECO:0000313" key="3">
    <source>
        <dbReference type="EMBL" id="QJQ11550.1"/>
    </source>
</evidence>
<evidence type="ECO:0000313" key="4">
    <source>
        <dbReference type="Proteomes" id="UP000076857"/>
    </source>
</evidence>
<dbReference type="Gene3D" id="2.60.120.1440">
    <property type="match status" value="1"/>
</dbReference>
<organism evidence="3 4">
    <name type="scientific">Pseudomonas putida</name>
    <name type="common">Arthrobacter siderocapsulatus</name>
    <dbReference type="NCBI Taxonomy" id="303"/>
    <lineage>
        <taxon>Bacteria</taxon>
        <taxon>Pseudomonadati</taxon>
        <taxon>Pseudomonadota</taxon>
        <taxon>Gammaproteobacteria</taxon>
        <taxon>Pseudomonadales</taxon>
        <taxon>Pseudomonadaceae</taxon>
        <taxon>Pseudomonas</taxon>
    </lineage>
</organism>
<feature type="domain" description="FecR protein" evidence="1">
    <location>
        <begin position="117"/>
        <end position="211"/>
    </location>
</feature>
<name>A0AAP9N2L3_PSEPU</name>
<accession>A0AAP9N2L3</accession>
<gene>
    <name evidence="3" type="ORF">A3L25_019765</name>
</gene>
<dbReference type="EMBL" id="CP050951">
    <property type="protein sequence ID" value="QJQ11550.1"/>
    <property type="molecule type" value="Genomic_DNA"/>
</dbReference>
<dbReference type="PANTHER" id="PTHR30273">
    <property type="entry name" value="PERIPLASMIC SIGNAL SENSOR AND SIGMA FACTOR ACTIVATOR FECR-RELATED"/>
    <property type="match status" value="1"/>
</dbReference>
<dbReference type="InterPro" id="IPR006860">
    <property type="entry name" value="FecR"/>
</dbReference>
<dbReference type="AlphaFoldDB" id="A0AAP9N2L3"/>
<dbReference type="Proteomes" id="UP000076857">
    <property type="component" value="Chromosome"/>
</dbReference>
<dbReference type="InterPro" id="IPR012373">
    <property type="entry name" value="Ferrdict_sens_TM"/>
</dbReference>
<reference evidence="3 4" key="2">
    <citation type="submission" date="2020-04" db="EMBL/GenBank/DDBJ databases">
        <title>Complete genome sequence of Pseudomonas putida strain JQ581.</title>
        <authorList>
            <person name="Mu Y."/>
        </authorList>
    </citation>
    <scope>NUCLEOTIDE SEQUENCE [LARGE SCALE GENOMIC DNA]</scope>
    <source>
        <strain evidence="3 4">JQ581</strain>
    </source>
</reference>
<dbReference type="GO" id="GO:0016989">
    <property type="term" value="F:sigma factor antagonist activity"/>
    <property type="evidence" value="ECO:0007669"/>
    <property type="project" value="TreeGrafter"/>
</dbReference>
<dbReference type="Pfam" id="PF04773">
    <property type="entry name" value="FecR"/>
    <property type="match status" value="1"/>
</dbReference>
<evidence type="ECO:0000259" key="2">
    <source>
        <dbReference type="Pfam" id="PF16220"/>
    </source>
</evidence>
<evidence type="ECO:0000259" key="1">
    <source>
        <dbReference type="Pfam" id="PF04773"/>
    </source>
</evidence>
<dbReference type="PANTHER" id="PTHR30273:SF2">
    <property type="entry name" value="PROTEIN FECR"/>
    <property type="match status" value="1"/>
</dbReference>
<dbReference type="PIRSF" id="PIRSF018266">
    <property type="entry name" value="FecR"/>
    <property type="match status" value="1"/>
</dbReference>
<proteinExistence type="predicted"/>
<sequence length="326" mass="36225">MTNHVPAAPSTTLESEQSALEAATLWYVTLTAEDAGDTEQHAWQQWINSSPLNARAWQRLQALTGRLGAIDPYLARTTLCPPNLGRRKIVKGLALILLTSAAGLGTQYPKLREARADYRTRQGQRQTINLVDGSHLQLNGATAVDVRFDDTQRLLHLFEGELLIETGHLAAFTRQPLIIETAHGQLEAIGTRFMVSRREDQTIVEVYEGAVLSRPRHGSPLRLDAGMSRQMDSKAASAPGVADQHHIGWPQGLVFANDMTLEALARQLTYQHPGWITCDREVATLRISGVFPLNDRARALKQIQQTLPVSIHRYSSYWVRLGSSEK</sequence>
<dbReference type="RefSeq" id="WP_063422724.1">
    <property type="nucleotide sequence ID" value="NZ_CP050951.1"/>
</dbReference>
<reference evidence="3 4" key="1">
    <citation type="submission" date="2016-04" db="EMBL/GenBank/DDBJ databases">
        <authorList>
            <person name="Qiu J."/>
        </authorList>
    </citation>
    <scope>NUCLEOTIDE SEQUENCE [LARGE SCALE GENOMIC DNA]</scope>
    <source>
        <strain evidence="3 4">JQ581</strain>
    </source>
</reference>
<dbReference type="InterPro" id="IPR032623">
    <property type="entry name" value="FecR_N"/>
</dbReference>
<dbReference type="Pfam" id="PF16220">
    <property type="entry name" value="DUF4880"/>
    <property type="match status" value="1"/>
</dbReference>
<protein>
    <submittedName>
        <fullName evidence="3">DUF4880 domain-containing protein</fullName>
    </submittedName>
</protein>